<dbReference type="PANTHER" id="PTHR46076:SF3">
    <property type="entry name" value="E3 UBIQUITIN-PROTEIN LIGASE RING1"/>
    <property type="match status" value="1"/>
</dbReference>
<reference evidence="11 12" key="1">
    <citation type="journal article" date="2021" name="Sci. Rep.">
        <title>The genome of the diatom Chaetoceros tenuissimus carries an ancient integrated fragment of an extant virus.</title>
        <authorList>
            <person name="Hongo Y."/>
            <person name="Kimura K."/>
            <person name="Takaki Y."/>
            <person name="Yoshida Y."/>
            <person name="Baba S."/>
            <person name="Kobayashi G."/>
            <person name="Nagasaki K."/>
            <person name="Hano T."/>
            <person name="Tomaru Y."/>
        </authorList>
    </citation>
    <scope>NUCLEOTIDE SEQUENCE [LARGE SCALE GENOMIC DNA]</scope>
    <source>
        <strain evidence="11 12">NIES-3715</strain>
    </source>
</reference>
<dbReference type="EMBL" id="BLLK01000023">
    <property type="protein sequence ID" value="GFH47627.1"/>
    <property type="molecule type" value="Genomic_DNA"/>
</dbReference>
<keyword evidence="7" id="KW-0862">Zinc</keyword>
<name>A0AAD3H1Z1_9STRA</name>
<gene>
    <name evidence="11" type="ORF">CTEN210_04102</name>
</gene>
<dbReference type="EC" id="2.3.2.27" evidence="3"/>
<dbReference type="Pfam" id="PF13923">
    <property type="entry name" value="zf-C3HC4_2"/>
    <property type="match status" value="1"/>
</dbReference>
<dbReference type="Proteomes" id="UP001054902">
    <property type="component" value="Unassembled WGS sequence"/>
</dbReference>
<dbReference type="Gene3D" id="3.80.10.10">
    <property type="entry name" value="Ribonuclease Inhibitor"/>
    <property type="match status" value="1"/>
</dbReference>
<dbReference type="InterPro" id="IPR026906">
    <property type="entry name" value="LRR_5"/>
</dbReference>
<keyword evidence="9" id="KW-0175">Coiled coil</keyword>
<evidence type="ECO:0000256" key="4">
    <source>
        <dbReference type="ARBA" id="ARBA00022679"/>
    </source>
</evidence>
<dbReference type="PANTHER" id="PTHR46076">
    <property type="entry name" value="E3 UBIQUITIN-PROTEIN LIGASE RING1 / RING 2 FAMILY MEMBER"/>
    <property type="match status" value="1"/>
</dbReference>
<dbReference type="Gene3D" id="3.30.40.10">
    <property type="entry name" value="Zinc/RING finger domain, C3HC4 (zinc finger)"/>
    <property type="match status" value="1"/>
</dbReference>
<comment type="pathway">
    <text evidence="2">Protein modification; protein ubiquitination.</text>
</comment>
<dbReference type="GO" id="GO:0061630">
    <property type="term" value="F:ubiquitin protein ligase activity"/>
    <property type="evidence" value="ECO:0007669"/>
    <property type="project" value="UniProtKB-EC"/>
</dbReference>
<dbReference type="SMART" id="SM00184">
    <property type="entry name" value="RING"/>
    <property type="match status" value="1"/>
</dbReference>
<dbReference type="InterPro" id="IPR043540">
    <property type="entry name" value="RING1/RING2"/>
</dbReference>
<keyword evidence="12" id="KW-1185">Reference proteome</keyword>
<dbReference type="GO" id="GO:0008270">
    <property type="term" value="F:zinc ion binding"/>
    <property type="evidence" value="ECO:0007669"/>
    <property type="project" value="UniProtKB-KW"/>
</dbReference>
<dbReference type="InterPro" id="IPR013083">
    <property type="entry name" value="Znf_RING/FYVE/PHD"/>
</dbReference>
<proteinExistence type="predicted"/>
<dbReference type="GO" id="GO:0003682">
    <property type="term" value="F:chromatin binding"/>
    <property type="evidence" value="ECO:0007669"/>
    <property type="project" value="TreeGrafter"/>
</dbReference>
<evidence type="ECO:0000256" key="1">
    <source>
        <dbReference type="ARBA" id="ARBA00000900"/>
    </source>
</evidence>
<dbReference type="InterPro" id="IPR032675">
    <property type="entry name" value="LRR_dom_sf"/>
</dbReference>
<dbReference type="PROSITE" id="PS50089">
    <property type="entry name" value="ZF_RING_2"/>
    <property type="match status" value="1"/>
</dbReference>
<evidence type="ECO:0000256" key="5">
    <source>
        <dbReference type="ARBA" id="ARBA00022723"/>
    </source>
</evidence>
<feature type="domain" description="RING-type" evidence="10">
    <location>
        <begin position="314"/>
        <end position="354"/>
    </location>
</feature>
<evidence type="ECO:0000256" key="7">
    <source>
        <dbReference type="ARBA" id="ARBA00022833"/>
    </source>
</evidence>
<evidence type="ECO:0000256" key="9">
    <source>
        <dbReference type="SAM" id="Coils"/>
    </source>
</evidence>
<evidence type="ECO:0000313" key="12">
    <source>
        <dbReference type="Proteomes" id="UP001054902"/>
    </source>
</evidence>
<sequence>MKIIISDKEWDEIKKLGPGVRIYRGKKTLFYNGERLYSYGYGRTKVYDEKERESWEMIIVLPGVTSIPSYSFYACRFLEAVIMPDSVRTINRYVFTLCVSLKFIRLSRRLKCIKDYAFDTCGLTAIFIPKSCKMIGDKAFFNCNELHIVNVSEKTKLGNYAIPVRVPVSYSGSDIKPENEGYQLIKNVDIPQQLNIHKICSSENVFETINGISLKVIVDQWTNMMNIPNQLGITPTQYLLENPYTEIDGIESLIAFKEKSTSDVERLISIKTENENLYAENLRLREQLEEHEQIKKRDKAIENFIAELKQDLECPICIEPFNNAHMVPECGHHFCKKCIEAALQNCNNECPICRSKITSKRGLRQGKLISRITEVFFPDEA</sequence>
<evidence type="ECO:0000256" key="2">
    <source>
        <dbReference type="ARBA" id="ARBA00004906"/>
    </source>
</evidence>
<protein>
    <recommendedName>
        <fullName evidence="3">RING-type E3 ubiquitin transferase</fullName>
        <ecNumber evidence="3">2.3.2.27</ecNumber>
    </recommendedName>
</protein>
<comment type="catalytic activity">
    <reaction evidence="1">
        <text>S-ubiquitinyl-[E2 ubiquitin-conjugating enzyme]-L-cysteine + [acceptor protein]-L-lysine = [E2 ubiquitin-conjugating enzyme]-L-cysteine + N(6)-ubiquitinyl-[acceptor protein]-L-lysine.</text>
        <dbReference type="EC" id="2.3.2.27"/>
    </reaction>
</comment>
<dbReference type="GO" id="GO:0000151">
    <property type="term" value="C:ubiquitin ligase complex"/>
    <property type="evidence" value="ECO:0007669"/>
    <property type="project" value="InterPro"/>
</dbReference>
<feature type="coiled-coil region" evidence="9">
    <location>
        <begin position="267"/>
        <end position="294"/>
    </location>
</feature>
<dbReference type="GO" id="GO:0031519">
    <property type="term" value="C:PcG protein complex"/>
    <property type="evidence" value="ECO:0007669"/>
    <property type="project" value="TreeGrafter"/>
</dbReference>
<organism evidence="11 12">
    <name type="scientific">Chaetoceros tenuissimus</name>
    <dbReference type="NCBI Taxonomy" id="426638"/>
    <lineage>
        <taxon>Eukaryota</taxon>
        <taxon>Sar</taxon>
        <taxon>Stramenopiles</taxon>
        <taxon>Ochrophyta</taxon>
        <taxon>Bacillariophyta</taxon>
        <taxon>Coscinodiscophyceae</taxon>
        <taxon>Chaetocerotophycidae</taxon>
        <taxon>Chaetocerotales</taxon>
        <taxon>Chaetocerotaceae</taxon>
        <taxon>Chaetoceros</taxon>
    </lineage>
</organism>
<evidence type="ECO:0000259" key="10">
    <source>
        <dbReference type="PROSITE" id="PS50089"/>
    </source>
</evidence>
<dbReference type="SUPFAM" id="SSF52058">
    <property type="entry name" value="L domain-like"/>
    <property type="match status" value="1"/>
</dbReference>
<evidence type="ECO:0000256" key="8">
    <source>
        <dbReference type="PROSITE-ProRule" id="PRU00175"/>
    </source>
</evidence>
<accession>A0AAD3H1Z1</accession>
<evidence type="ECO:0000313" key="11">
    <source>
        <dbReference type="EMBL" id="GFH47627.1"/>
    </source>
</evidence>
<keyword evidence="4" id="KW-0808">Transferase</keyword>
<dbReference type="InterPro" id="IPR001841">
    <property type="entry name" value="Znf_RING"/>
</dbReference>
<evidence type="ECO:0000256" key="3">
    <source>
        <dbReference type="ARBA" id="ARBA00012483"/>
    </source>
</evidence>
<keyword evidence="6 8" id="KW-0863">Zinc-finger</keyword>
<dbReference type="Pfam" id="PF13306">
    <property type="entry name" value="LRR_5"/>
    <property type="match status" value="1"/>
</dbReference>
<comment type="caution">
    <text evidence="11">The sequence shown here is derived from an EMBL/GenBank/DDBJ whole genome shotgun (WGS) entry which is preliminary data.</text>
</comment>
<keyword evidence="5" id="KW-0479">Metal-binding</keyword>
<dbReference type="PROSITE" id="PS00518">
    <property type="entry name" value="ZF_RING_1"/>
    <property type="match status" value="1"/>
</dbReference>
<dbReference type="SUPFAM" id="SSF57850">
    <property type="entry name" value="RING/U-box"/>
    <property type="match status" value="1"/>
</dbReference>
<evidence type="ECO:0000256" key="6">
    <source>
        <dbReference type="ARBA" id="ARBA00022771"/>
    </source>
</evidence>
<dbReference type="InterPro" id="IPR017907">
    <property type="entry name" value="Znf_RING_CS"/>
</dbReference>
<dbReference type="AlphaFoldDB" id="A0AAD3H1Z1"/>